<gene>
    <name evidence="1" type="ORF">HXL70_03355</name>
</gene>
<proteinExistence type="predicted"/>
<organism evidence="1 2">
    <name type="scientific">Dialister invisus</name>
    <dbReference type="NCBI Taxonomy" id="218538"/>
    <lineage>
        <taxon>Bacteria</taxon>
        <taxon>Bacillati</taxon>
        <taxon>Bacillota</taxon>
        <taxon>Negativicutes</taxon>
        <taxon>Veillonellales</taxon>
        <taxon>Veillonellaceae</taxon>
        <taxon>Dialister</taxon>
    </lineage>
</organism>
<comment type="caution">
    <text evidence="1">The sequence shown here is derived from an EMBL/GenBank/DDBJ whole genome shotgun (WGS) entry which is preliminary data.</text>
</comment>
<dbReference type="EMBL" id="JABZMK010000010">
    <property type="protein sequence ID" value="MBF1129065.1"/>
    <property type="molecule type" value="Genomic_DNA"/>
</dbReference>
<dbReference type="AlphaFoldDB" id="A0A930B7T6"/>
<reference evidence="1" key="1">
    <citation type="submission" date="2020-04" db="EMBL/GenBank/DDBJ databases">
        <title>Deep metagenomics examines the oral microbiome during advanced dental caries in children, revealing novel taxa and co-occurrences with host molecules.</title>
        <authorList>
            <person name="Baker J.L."/>
            <person name="Morton J.T."/>
            <person name="Dinis M."/>
            <person name="Alvarez R."/>
            <person name="Tran N.C."/>
            <person name="Knight R."/>
            <person name="Edlund A."/>
        </authorList>
    </citation>
    <scope>NUCLEOTIDE SEQUENCE</scope>
    <source>
        <strain evidence="1">JCVI_32_bin.14</strain>
    </source>
</reference>
<name>A0A930B7T6_9FIRM</name>
<protein>
    <submittedName>
        <fullName evidence="1">Uncharacterized protein</fullName>
    </submittedName>
</protein>
<evidence type="ECO:0000313" key="1">
    <source>
        <dbReference type="EMBL" id="MBF1129065.1"/>
    </source>
</evidence>
<accession>A0A930B7T6</accession>
<dbReference type="Proteomes" id="UP000757890">
    <property type="component" value="Unassembled WGS sequence"/>
</dbReference>
<evidence type="ECO:0000313" key="2">
    <source>
        <dbReference type="Proteomes" id="UP000757890"/>
    </source>
</evidence>
<sequence>MTDEKDSDTKRVAKKLTIKTELNLIGIVKAGMEYIKEHINVEKIKEKAFDESTAATSGYRSTAATSGNRSTAIVEGEDSVAIALGARSKAKGALGCWLILAEWEENDDGMYRKDVKCFKVDGEIIKADMFYMLEDGEAVLVDSGDENE</sequence>